<feature type="transmembrane region" description="Helical" evidence="13">
    <location>
        <begin position="34"/>
        <end position="57"/>
    </location>
</feature>
<dbReference type="Proteomes" id="UP000663879">
    <property type="component" value="Unassembled WGS sequence"/>
</dbReference>
<dbReference type="InterPro" id="IPR017452">
    <property type="entry name" value="GPCR_Rhodpsn_7TM"/>
</dbReference>
<keyword evidence="11 13" id="KW-0675">Receptor</keyword>
<reference evidence="15" key="1">
    <citation type="submission" date="2021-02" db="EMBL/GenBank/DDBJ databases">
        <authorList>
            <person name="Nowell W R."/>
        </authorList>
    </citation>
    <scope>NUCLEOTIDE SEQUENCE</scope>
    <source>
        <strain evidence="15">Ploen Becks lab</strain>
    </source>
</reference>
<evidence type="ECO:0000256" key="1">
    <source>
        <dbReference type="ARBA" id="ARBA00004141"/>
    </source>
</evidence>
<evidence type="ECO:0000313" key="16">
    <source>
        <dbReference type="Proteomes" id="UP000663879"/>
    </source>
</evidence>
<comment type="subcellular location">
    <subcellularLocation>
        <location evidence="1 13">Membrane</location>
        <topology evidence="1 13">Multi-pass membrane protein</topology>
    </subcellularLocation>
</comment>
<evidence type="ECO:0000256" key="12">
    <source>
        <dbReference type="ARBA" id="ARBA00023224"/>
    </source>
</evidence>
<dbReference type="Pfam" id="PF00001">
    <property type="entry name" value="7tm_1"/>
    <property type="match status" value="1"/>
</dbReference>
<feature type="transmembrane region" description="Helical" evidence="13">
    <location>
        <begin position="69"/>
        <end position="89"/>
    </location>
</feature>
<dbReference type="GO" id="GO:0007602">
    <property type="term" value="P:phototransduction"/>
    <property type="evidence" value="ECO:0007669"/>
    <property type="project" value="UniProtKB-KW"/>
</dbReference>
<keyword evidence="2 13" id="KW-0600">Photoreceptor protein</keyword>
<dbReference type="EMBL" id="CAJNOC010000975">
    <property type="protein sequence ID" value="CAF0823102.1"/>
    <property type="molecule type" value="Genomic_DNA"/>
</dbReference>
<dbReference type="GO" id="GO:0004930">
    <property type="term" value="F:G protein-coupled receptor activity"/>
    <property type="evidence" value="ECO:0007669"/>
    <property type="project" value="UniProtKB-KW"/>
</dbReference>
<feature type="domain" description="G-protein coupled receptors family 1 profile" evidence="14">
    <location>
        <begin position="48"/>
        <end position="303"/>
    </location>
</feature>
<keyword evidence="9 13" id="KW-0472">Membrane</keyword>
<accession>A0A813UGG8</accession>
<evidence type="ECO:0000256" key="7">
    <source>
        <dbReference type="ARBA" id="ARBA00022991"/>
    </source>
</evidence>
<proteinExistence type="inferred from homology"/>
<keyword evidence="12 13" id="KW-0807">Transducer</keyword>
<name>A0A813UGG8_9BILA</name>
<keyword evidence="3 13" id="KW-0716">Sensory transduction</keyword>
<feature type="transmembrane region" description="Helical" evidence="13">
    <location>
        <begin position="109"/>
        <end position="127"/>
    </location>
</feature>
<organism evidence="15 16">
    <name type="scientific">Brachionus calyciflorus</name>
    <dbReference type="NCBI Taxonomy" id="104777"/>
    <lineage>
        <taxon>Eukaryota</taxon>
        <taxon>Metazoa</taxon>
        <taxon>Spiralia</taxon>
        <taxon>Gnathifera</taxon>
        <taxon>Rotifera</taxon>
        <taxon>Eurotatoria</taxon>
        <taxon>Monogononta</taxon>
        <taxon>Pseudotrocha</taxon>
        <taxon>Ploima</taxon>
        <taxon>Brachionidae</taxon>
        <taxon>Brachionus</taxon>
    </lineage>
</organism>
<sequence length="344" mass="39367">MIDIESNLSSIPIDHHIDKWNRPSPANCAVLKGVAVYLVLLLLSSLFFNSLLLWVFYRYKELRTSLNMLIIALTAYNLLASIIELPFVIISNFSCRWPFGKVGCHFSGVIMYIVGVIQIYLIAAISFERFFIIYKPLSIKSINNKNILITIGICTFLGVIWAIFPYFGWSYYSLEGALTSCSVEWHERSFNVISYNITMFVAVYVFPIIVIFFTNIKLVLIIRNLPNMTKDASQDEKAKKRLKMERDLTIIMMFLVVGFVISWTPYAMVSLYSSFIADDLPPLAGTLPAMFAKSTLVWSAILYIFSNKQIRVKLTMGLFYEKKEQDDVSMSRDKTHVANTNFTA</sequence>
<evidence type="ECO:0000256" key="3">
    <source>
        <dbReference type="ARBA" id="ARBA00022606"/>
    </source>
</evidence>
<dbReference type="PROSITE" id="PS50262">
    <property type="entry name" value="G_PROTEIN_RECEP_F1_2"/>
    <property type="match status" value="1"/>
</dbReference>
<comment type="similarity">
    <text evidence="13">Belongs to the G-protein coupled receptor 1 family. Opsin subfamily.</text>
</comment>
<evidence type="ECO:0000256" key="6">
    <source>
        <dbReference type="ARBA" id="ARBA00022989"/>
    </source>
</evidence>
<keyword evidence="10" id="KW-1015">Disulfide bond</keyword>
<feature type="transmembrane region" description="Helical" evidence="13">
    <location>
        <begin position="286"/>
        <end position="306"/>
    </location>
</feature>
<dbReference type="CDD" id="cd14969">
    <property type="entry name" value="7tmA_Opsins_type2_animals"/>
    <property type="match status" value="1"/>
</dbReference>
<protein>
    <recommendedName>
        <fullName evidence="14">G-protein coupled receptors family 1 profile domain-containing protein</fullName>
    </recommendedName>
</protein>
<dbReference type="PRINTS" id="PR00238">
    <property type="entry name" value="OPSIN"/>
</dbReference>
<dbReference type="GO" id="GO:0007601">
    <property type="term" value="P:visual perception"/>
    <property type="evidence" value="ECO:0007669"/>
    <property type="project" value="InterPro"/>
</dbReference>
<dbReference type="GO" id="GO:0009881">
    <property type="term" value="F:photoreceptor activity"/>
    <property type="evidence" value="ECO:0007669"/>
    <property type="project" value="UniProtKB-KW"/>
</dbReference>
<keyword evidence="5 13" id="KW-0681">Retinal protein</keyword>
<dbReference type="PANTHER" id="PTHR24240">
    <property type="entry name" value="OPSIN"/>
    <property type="match status" value="1"/>
</dbReference>
<evidence type="ECO:0000256" key="2">
    <source>
        <dbReference type="ARBA" id="ARBA00022543"/>
    </source>
</evidence>
<keyword evidence="6 13" id="KW-1133">Transmembrane helix</keyword>
<evidence type="ECO:0000256" key="8">
    <source>
        <dbReference type="ARBA" id="ARBA00023040"/>
    </source>
</evidence>
<dbReference type="InterPro" id="IPR001760">
    <property type="entry name" value="Opsin"/>
</dbReference>
<evidence type="ECO:0000256" key="10">
    <source>
        <dbReference type="ARBA" id="ARBA00023157"/>
    </source>
</evidence>
<evidence type="ECO:0000256" key="13">
    <source>
        <dbReference type="RuleBase" id="RU004951"/>
    </source>
</evidence>
<evidence type="ECO:0000313" key="15">
    <source>
        <dbReference type="EMBL" id="CAF0823102.1"/>
    </source>
</evidence>
<dbReference type="InterPro" id="IPR050125">
    <property type="entry name" value="GPCR_opsins"/>
</dbReference>
<dbReference type="AlphaFoldDB" id="A0A813UGG8"/>
<evidence type="ECO:0000259" key="14">
    <source>
        <dbReference type="PROSITE" id="PS50262"/>
    </source>
</evidence>
<evidence type="ECO:0000256" key="5">
    <source>
        <dbReference type="ARBA" id="ARBA00022925"/>
    </source>
</evidence>
<dbReference type="InterPro" id="IPR000276">
    <property type="entry name" value="GPCR_Rhodpsn"/>
</dbReference>
<comment type="caution">
    <text evidence="15">The sequence shown here is derived from an EMBL/GenBank/DDBJ whole genome shotgun (WGS) entry which is preliminary data.</text>
</comment>
<gene>
    <name evidence="15" type="ORF">OXX778_LOCUS7574</name>
</gene>
<keyword evidence="16" id="KW-1185">Reference proteome</keyword>
<dbReference type="PRINTS" id="PR00237">
    <property type="entry name" value="GPCRRHODOPSN"/>
</dbReference>
<dbReference type="SUPFAM" id="SSF81321">
    <property type="entry name" value="Family A G protein-coupled receptor-like"/>
    <property type="match status" value="1"/>
</dbReference>
<dbReference type="GO" id="GO:0016020">
    <property type="term" value="C:membrane"/>
    <property type="evidence" value="ECO:0007669"/>
    <property type="project" value="UniProtKB-SubCell"/>
</dbReference>
<evidence type="ECO:0000256" key="11">
    <source>
        <dbReference type="ARBA" id="ARBA00023170"/>
    </source>
</evidence>
<dbReference type="Gene3D" id="1.20.1070.10">
    <property type="entry name" value="Rhodopsin 7-helix transmembrane proteins"/>
    <property type="match status" value="1"/>
</dbReference>
<feature type="transmembrane region" description="Helical" evidence="13">
    <location>
        <begin position="147"/>
        <end position="172"/>
    </location>
</feature>
<dbReference type="OrthoDB" id="2101615at2759"/>
<feature type="transmembrane region" description="Helical" evidence="13">
    <location>
        <begin position="248"/>
        <end position="266"/>
    </location>
</feature>
<keyword evidence="8 13" id="KW-0297">G-protein coupled receptor</keyword>
<feature type="transmembrane region" description="Helical" evidence="13">
    <location>
        <begin position="192"/>
        <end position="213"/>
    </location>
</feature>
<evidence type="ECO:0000256" key="9">
    <source>
        <dbReference type="ARBA" id="ARBA00023136"/>
    </source>
</evidence>
<keyword evidence="7 13" id="KW-0157">Chromophore</keyword>
<evidence type="ECO:0000256" key="4">
    <source>
        <dbReference type="ARBA" id="ARBA00022692"/>
    </source>
</evidence>
<keyword evidence="4 13" id="KW-0812">Transmembrane</keyword>